<evidence type="ECO:0000259" key="9">
    <source>
        <dbReference type="Pfam" id="PF07715"/>
    </source>
</evidence>
<dbReference type="Pfam" id="PF07715">
    <property type="entry name" value="Plug"/>
    <property type="match status" value="1"/>
</dbReference>
<keyword evidence="10" id="KW-0675">Receptor</keyword>
<sequence>MKLIAVLMFVSILQVSANSYAQNVNLNVKNASLKEVFRLLTDQTEYEFIYNSSMLQNTNKISIVAKNEPFLNVLKKCFLDQPVSFLIKNNTIVITKPEQGLAVNDKVVQNTISGTVISSDDGKPLPGVSVKVKGVNKNAITDINGNFKIEADINQTLVFSYVGFENQEVLIKSLDPIKVSLKVSVKSLSDVVVIGYGTRKKEDLSGAVTQVTAKEITKQPVTSFDQALQGLVPGVTIREGTGAPGAGPEILVRGINTFGNNKPLIVIDDVIYEGYNDQNNNPLALLNPEDIESISVLKDAASKSIYGSRATAGVILVTTKKGMIGKPKINYSFSGGFSNYMKFEKPKVLNATELAQFRREATIDRIRFTNPAYADPNTTVPESLIPTEFQNPSQYGVGTDWFDEVTRTAYQQNQNLSVNGGTENVKYYVSGNYLNQDGIVIGNDIKRYSFRSNVDFKISPKWNFGLNVAPSRTLANRPADDPSAGQFSAYSTITSTYWISPEAKVKDANGNFVYTTQSPLLVSWTANPVYQIEAETEKRLNNQLAFGSYLEFKPIKNLSFKTKISYSNNLSRTEAFSPSTVAGDGLNPTVPRLIGATAAQFSQDFSNIISDNLVTYSFNKNKHQLDLLGGLTYQDTKLTVTSINAQRLLDENLTQPSFSNVDKSTVGNFSGGESFGENNIISYISRANYIYNNRYYVNATARYDISSKFGRNVQGGFFPAASVAWRATEEEFVKNLNIKWLNDLRFEVGYGITGSTQGNGIGNYSYLGSVGQSNYIFGGVSTLGNTLTGLPNPDLTWEESKQLDLGINADLLKGRVSLAFNMYKQNTSGLLASVPLPLITGFGGVGGNLGEVQNKGFEADIQAIPVKTKNFSWTTGLNFSRYKNKIISLPNGTFYSANAGNGTQIAKSEVGQPVGMYIGLKVLGLFTAADIADPNVPKYPGAAVGTIKYLDGNGNGKLEVAADYVTLANPHPDLMFGWNNQFNYKKFNLRTIFAGQLGGAIYDLRKEIMYNLDGNFNVSRDVLERYRPGDDPSTKKYATSATATNYFRFPNSQKVFDGTYIALKNLTFGYDITTLTNFKKKILDKAEVFVSARNVFYIAAYKEGNPEIRRSNDGSAVRSVNYGSYPISTTFLFGLNVSF</sequence>
<evidence type="ECO:0000256" key="8">
    <source>
        <dbReference type="SAM" id="SignalP"/>
    </source>
</evidence>
<keyword evidence="3 7" id="KW-1134">Transmembrane beta strand</keyword>
<dbReference type="Proteomes" id="UP000660024">
    <property type="component" value="Unassembled WGS sequence"/>
</dbReference>
<accession>A0ABS1BGV2</accession>
<evidence type="ECO:0000256" key="7">
    <source>
        <dbReference type="PROSITE-ProRule" id="PRU01360"/>
    </source>
</evidence>
<protein>
    <submittedName>
        <fullName evidence="10">TonB-dependent receptor</fullName>
    </submittedName>
</protein>
<dbReference type="InterPro" id="IPR036942">
    <property type="entry name" value="Beta-barrel_TonB_sf"/>
</dbReference>
<comment type="subcellular location">
    <subcellularLocation>
        <location evidence="1 7">Cell outer membrane</location>
        <topology evidence="1 7">Multi-pass membrane protein</topology>
    </subcellularLocation>
</comment>
<evidence type="ECO:0000256" key="5">
    <source>
        <dbReference type="ARBA" id="ARBA00023136"/>
    </source>
</evidence>
<feature type="signal peptide" evidence="8">
    <location>
        <begin position="1"/>
        <end position="21"/>
    </location>
</feature>
<dbReference type="NCBIfam" id="TIGR04057">
    <property type="entry name" value="SusC_RagA_signa"/>
    <property type="match status" value="1"/>
</dbReference>
<keyword evidence="8" id="KW-0732">Signal</keyword>
<dbReference type="Gene3D" id="2.40.170.20">
    <property type="entry name" value="TonB-dependent receptor, beta-barrel domain"/>
    <property type="match status" value="1"/>
</dbReference>
<keyword evidence="4 7" id="KW-0812">Transmembrane</keyword>
<dbReference type="SUPFAM" id="SSF56935">
    <property type="entry name" value="Porins"/>
    <property type="match status" value="1"/>
</dbReference>
<comment type="similarity">
    <text evidence="7">Belongs to the TonB-dependent receptor family.</text>
</comment>
<gene>
    <name evidence="10" type="ORF">I5M32_03900</name>
</gene>
<keyword evidence="5 7" id="KW-0472">Membrane</keyword>
<organism evidence="10 11">
    <name type="scientific">Pedobacter segetis</name>
    <dbReference type="NCBI Taxonomy" id="2793069"/>
    <lineage>
        <taxon>Bacteria</taxon>
        <taxon>Pseudomonadati</taxon>
        <taxon>Bacteroidota</taxon>
        <taxon>Sphingobacteriia</taxon>
        <taxon>Sphingobacteriales</taxon>
        <taxon>Sphingobacteriaceae</taxon>
        <taxon>Pedobacter</taxon>
    </lineage>
</organism>
<reference evidence="10 11" key="1">
    <citation type="submission" date="2020-12" db="EMBL/GenBank/DDBJ databases">
        <title>Bacterial novel species Pedobacter sp. SD-b isolated from soil.</title>
        <authorList>
            <person name="Jung H.-Y."/>
        </authorList>
    </citation>
    <scope>NUCLEOTIDE SEQUENCE [LARGE SCALE GENOMIC DNA]</scope>
    <source>
        <strain evidence="10 11">SD-b</strain>
    </source>
</reference>
<dbReference type="InterPro" id="IPR008969">
    <property type="entry name" value="CarboxyPept-like_regulatory"/>
</dbReference>
<proteinExistence type="inferred from homology"/>
<dbReference type="RefSeq" id="WP_200584871.1">
    <property type="nucleotide sequence ID" value="NZ_JAEHFY010000004.1"/>
</dbReference>
<keyword evidence="6 7" id="KW-0998">Cell outer membrane</keyword>
<dbReference type="InterPro" id="IPR039426">
    <property type="entry name" value="TonB-dep_rcpt-like"/>
</dbReference>
<dbReference type="Pfam" id="PF13715">
    <property type="entry name" value="CarbopepD_reg_2"/>
    <property type="match status" value="1"/>
</dbReference>
<feature type="chain" id="PRO_5045716219" evidence="8">
    <location>
        <begin position="22"/>
        <end position="1139"/>
    </location>
</feature>
<evidence type="ECO:0000256" key="3">
    <source>
        <dbReference type="ARBA" id="ARBA00022452"/>
    </source>
</evidence>
<dbReference type="InterPro" id="IPR012910">
    <property type="entry name" value="Plug_dom"/>
</dbReference>
<dbReference type="InterPro" id="IPR037066">
    <property type="entry name" value="Plug_dom_sf"/>
</dbReference>
<evidence type="ECO:0000256" key="2">
    <source>
        <dbReference type="ARBA" id="ARBA00022448"/>
    </source>
</evidence>
<evidence type="ECO:0000313" key="11">
    <source>
        <dbReference type="Proteomes" id="UP000660024"/>
    </source>
</evidence>
<dbReference type="SUPFAM" id="SSF49464">
    <property type="entry name" value="Carboxypeptidase regulatory domain-like"/>
    <property type="match status" value="1"/>
</dbReference>
<dbReference type="Gene3D" id="2.60.40.1120">
    <property type="entry name" value="Carboxypeptidase-like, regulatory domain"/>
    <property type="match status" value="1"/>
</dbReference>
<keyword evidence="2 7" id="KW-0813">Transport</keyword>
<name>A0ABS1BGV2_9SPHI</name>
<dbReference type="InterPro" id="IPR023997">
    <property type="entry name" value="TonB-dep_OMP_SusC/RagA_CS"/>
</dbReference>
<comment type="caution">
    <text evidence="10">The sequence shown here is derived from an EMBL/GenBank/DDBJ whole genome shotgun (WGS) entry which is preliminary data.</text>
</comment>
<dbReference type="EMBL" id="JAEHFY010000004">
    <property type="protein sequence ID" value="MBK0382094.1"/>
    <property type="molecule type" value="Genomic_DNA"/>
</dbReference>
<evidence type="ECO:0000256" key="6">
    <source>
        <dbReference type="ARBA" id="ARBA00023237"/>
    </source>
</evidence>
<dbReference type="Gene3D" id="2.170.130.10">
    <property type="entry name" value="TonB-dependent receptor, plug domain"/>
    <property type="match status" value="1"/>
</dbReference>
<evidence type="ECO:0000313" key="10">
    <source>
        <dbReference type="EMBL" id="MBK0382094.1"/>
    </source>
</evidence>
<dbReference type="InterPro" id="IPR023996">
    <property type="entry name" value="TonB-dep_OMP_SusC/RagA"/>
</dbReference>
<evidence type="ECO:0000256" key="4">
    <source>
        <dbReference type="ARBA" id="ARBA00022692"/>
    </source>
</evidence>
<feature type="domain" description="TonB-dependent receptor plug" evidence="9">
    <location>
        <begin position="201"/>
        <end position="314"/>
    </location>
</feature>
<keyword evidence="11" id="KW-1185">Reference proteome</keyword>
<dbReference type="NCBIfam" id="TIGR04056">
    <property type="entry name" value="OMP_RagA_SusC"/>
    <property type="match status" value="1"/>
</dbReference>
<dbReference type="PROSITE" id="PS52016">
    <property type="entry name" value="TONB_DEPENDENT_REC_3"/>
    <property type="match status" value="1"/>
</dbReference>
<evidence type="ECO:0000256" key="1">
    <source>
        <dbReference type="ARBA" id="ARBA00004571"/>
    </source>
</evidence>